<comment type="caution">
    <text evidence="2">The sequence shown here is derived from an EMBL/GenBank/DDBJ whole genome shotgun (WGS) entry which is preliminary data.</text>
</comment>
<proteinExistence type="predicted"/>
<evidence type="ECO:0000313" key="3">
    <source>
        <dbReference type="Proteomes" id="UP000238296"/>
    </source>
</evidence>
<sequence length="58" mass="6079">MKLKRRRESASNYLRVFNLAVRRPSEAGQNASSTTNAAAQPAATTASATQSARLGADG</sequence>
<dbReference type="Proteomes" id="UP000238296">
    <property type="component" value="Unassembled WGS sequence"/>
</dbReference>
<feature type="compositionally biased region" description="Low complexity" evidence="1">
    <location>
        <begin position="29"/>
        <end position="52"/>
    </location>
</feature>
<accession>A0A2S8BIV1</accession>
<evidence type="ECO:0000313" key="2">
    <source>
        <dbReference type="EMBL" id="PQM46548.1"/>
    </source>
</evidence>
<reference evidence="2 3" key="1">
    <citation type="journal article" date="2017" name="Int. J. Syst. Evol. Microbiol.">
        <title>Mycobacterium talmoniae sp. nov., a slowly growing mycobacterium isolated from human respiratory samples.</title>
        <authorList>
            <person name="Davidson R.M."/>
            <person name="DeGroote M.A."/>
            <person name="Marola J.L."/>
            <person name="Buss S."/>
            <person name="Jones V."/>
            <person name="McNeil M.R."/>
            <person name="Freifeld A.G."/>
            <person name="Elaine Epperson L."/>
            <person name="Hasan N.A."/>
            <person name="Jackson M."/>
            <person name="Iwen P.C."/>
            <person name="Salfinger M."/>
            <person name="Strong M."/>
        </authorList>
    </citation>
    <scope>NUCLEOTIDE SEQUENCE [LARGE SCALE GENOMIC DNA]</scope>
    <source>
        <strain evidence="2 3">ATCC BAA-2683</strain>
    </source>
</reference>
<protein>
    <submittedName>
        <fullName evidence="2">Uncharacterized protein</fullName>
    </submittedName>
</protein>
<organism evidence="2 3">
    <name type="scientific">Mycobacterium talmoniae</name>
    <dbReference type="NCBI Taxonomy" id="1858794"/>
    <lineage>
        <taxon>Bacteria</taxon>
        <taxon>Bacillati</taxon>
        <taxon>Actinomycetota</taxon>
        <taxon>Actinomycetes</taxon>
        <taxon>Mycobacteriales</taxon>
        <taxon>Mycobacteriaceae</taxon>
        <taxon>Mycobacterium</taxon>
    </lineage>
</organism>
<gene>
    <name evidence="2" type="ORF">C1Y40_03293</name>
</gene>
<evidence type="ECO:0000256" key="1">
    <source>
        <dbReference type="SAM" id="MobiDB-lite"/>
    </source>
</evidence>
<name>A0A2S8BIV1_9MYCO</name>
<dbReference type="AlphaFoldDB" id="A0A2S8BIV1"/>
<dbReference type="EMBL" id="PPEA01000470">
    <property type="protein sequence ID" value="PQM46548.1"/>
    <property type="molecule type" value="Genomic_DNA"/>
</dbReference>
<feature type="region of interest" description="Disordered" evidence="1">
    <location>
        <begin position="23"/>
        <end position="58"/>
    </location>
</feature>